<accession>A0AAV5A8M2</accession>
<comment type="caution">
    <text evidence="2">The sequence shown here is derived from an EMBL/GenBank/DDBJ whole genome shotgun (WGS) entry which is preliminary data.</text>
</comment>
<feature type="region of interest" description="Disordered" evidence="1">
    <location>
        <begin position="121"/>
        <end position="170"/>
    </location>
</feature>
<dbReference type="Proteomes" id="UP001050691">
    <property type="component" value="Unassembled WGS sequence"/>
</dbReference>
<feature type="compositionally biased region" description="Polar residues" evidence="1">
    <location>
        <begin position="10"/>
        <end position="24"/>
    </location>
</feature>
<reference evidence="2" key="1">
    <citation type="submission" date="2021-10" db="EMBL/GenBank/DDBJ databases">
        <title>De novo Genome Assembly of Clathrus columnatus (Basidiomycota, Fungi) Using Illumina and Nanopore Sequence Data.</title>
        <authorList>
            <person name="Ogiso-Tanaka E."/>
            <person name="Itagaki H."/>
            <person name="Hosoya T."/>
            <person name="Hosaka K."/>
        </authorList>
    </citation>
    <scope>NUCLEOTIDE SEQUENCE</scope>
    <source>
        <strain evidence="2">MO-923</strain>
    </source>
</reference>
<feature type="region of interest" description="Disordered" evidence="1">
    <location>
        <begin position="1"/>
        <end position="55"/>
    </location>
</feature>
<feature type="compositionally biased region" description="Low complexity" evidence="1">
    <location>
        <begin position="135"/>
        <end position="144"/>
    </location>
</feature>
<gene>
    <name evidence="2" type="ORF">Clacol_005193</name>
</gene>
<organism evidence="2 3">
    <name type="scientific">Clathrus columnatus</name>
    <dbReference type="NCBI Taxonomy" id="1419009"/>
    <lineage>
        <taxon>Eukaryota</taxon>
        <taxon>Fungi</taxon>
        <taxon>Dikarya</taxon>
        <taxon>Basidiomycota</taxon>
        <taxon>Agaricomycotina</taxon>
        <taxon>Agaricomycetes</taxon>
        <taxon>Phallomycetidae</taxon>
        <taxon>Phallales</taxon>
        <taxon>Clathraceae</taxon>
        <taxon>Clathrus</taxon>
    </lineage>
</organism>
<evidence type="ECO:0000313" key="3">
    <source>
        <dbReference type="Proteomes" id="UP001050691"/>
    </source>
</evidence>
<evidence type="ECO:0000256" key="1">
    <source>
        <dbReference type="SAM" id="MobiDB-lite"/>
    </source>
</evidence>
<dbReference type="EMBL" id="BPWL01000006">
    <property type="protein sequence ID" value="GJJ10964.1"/>
    <property type="molecule type" value="Genomic_DNA"/>
</dbReference>
<dbReference type="AlphaFoldDB" id="A0AAV5A8M2"/>
<sequence length="245" mass="26814">MHGRKLDLRITSSISNSDASHSPKTTTTGTRRSKRHVKVKREEIKPDSSSSSSVFVPSNRLVKSFGAQRRCSRSRSDMLPFEHEEELSCAHTSKNNVQCNMEHKHRDGSVVGCPTCSSGGSNEIGKDQDMELAPSTSSESTSESYRGEDETSISPVTPVGSLRSFGGPLPPFGGTQMSPYTYYSPLPSLSSFDTPPLLGIDFNSYAYTRSPVYVRDLSPVSSAFSNESLSLYMSTSSIRSTHMLY</sequence>
<keyword evidence="3" id="KW-1185">Reference proteome</keyword>
<name>A0AAV5A8M2_9AGAM</name>
<proteinExistence type="predicted"/>
<protein>
    <submittedName>
        <fullName evidence="2">Uncharacterized protein</fullName>
    </submittedName>
</protein>
<evidence type="ECO:0000313" key="2">
    <source>
        <dbReference type="EMBL" id="GJJ10964.1"/>
    </source>
</evidence>